<evidence type="ECO:0000259" key="2">
    <source>
        <dbReference type="Pfam" id="PF20703"/>
    </source>
</evidence>
<dbReference type="AlphaFoldDB" id="A0A8J3GQF4"/>
<protein>
    <recommendedName>
        <fullName evidence="2">Novel STAND NTPase 1 domain-containing protein</fullName>
    </recommendedName>
</protein>
<reference evidence="3" key="2">
    <citation type="submission" date="2020-09" db="EMBL/GenBank/DDBJ databases">
        <authorList>
            <person name="Sun Q."/>
            <person name="Zhou Y."/>
        </authorList>
    </citation>
    <scope>NUCLEOTIDE SEQUENCE</scope>
    <source>
        <strain evidence="3">CGMCC 1.16548</strain>
    </source>
</reference>
<dbReference type="EMBL" id="BNAI01000002">
    <property type="protein sequence ID" value="GHF14727.1"/>
    <property type="molecule type" value="Genomic_DNA"/>
</dbReference>
<feature type="domain" description="Novel STAND NTPase 1" evidence="2">
    <location>
        <begin position="23"/>
        <end position="250"/>
    </location>
</feature>
<evidence type="ECO:0000313" key="3">
    <source>
        <dbReference type="EMBL" id="GHF14727.1"/>
    </source>
</evidence>
<reference evidence="3" key="1">
    <citation type="journal article" date="2014" name="Int. J. Syst. Evol. Microbiol.">
        <title>Complete genome sequence of Corynebacterium casei LMG S-19264T (=DSM 44701T), isolated from a smear-ripened cheese.</title>
        <authorList>
            <consortium name="US DOE Joint Genome Institute (JGI-PGF)"/>
            <person name="Walter F."/>
            <person name="Albersmeier A."/>
            <person name="Kalinowski J."/>
            <person name="Ruckert C."/>
        </authorList>
    </citation>
    <scope>NUCLEOTIDE SEQUENCE</scope>
    <source>
        <strain evidence="3">CGMCC 1.16548</strain>
    </source>
</reference>
<feature type="region of interest" description="Disordered" evidence="1">
    <location>
        <begin position="629"/>
        <end position="651"/>
    </location>
</feature>
<dbReference type="SUPFAM" id="SSF141571">
    <property type="entry name" value="Pentapeptide repeat-like"/>
    <property type="match status" value="1"/>
</dbReference>
<evidence type="ECO:0000313" key="4">
    <source>
        <dbReference type="Proteomes" id="UP000617531"/>
    </source>
</evidence>
<dbReference type="Pfam" id="PF20703">
    <property type="entry name" value="nSTAND1"/>
    <property type="match status" value="1"/>
</dbReference>
<dbReference type="RefSeq" id="WP_191282806.1">
    <property type="nucleotide sequence ID" value="NZ_BNAI01000002.1"/>
</dbReference>
<dbReference type="Pfam" id="PF13576">
    <property type="entry name" value="Pentapeptide_3"/>
    <property type="match status" value="1"/>
</dbReference>
<evidence type="ECO:0000256" key="1">
    <source>
        <dbReference type="SAM" id="MobiDB-lite"/>
    </source>
</evidence>
<dbReference type="InterPro" id="IPR027417">
    <property type="entry name" value="P-loop_NTPase"/>
</dbReference>
<name>A0A8J3GQF4_9MICO</name>
<keyword evidence="4" id="KW-1185">Reference proteome</keyword>
<accession>A0A8J3GQF4</accession>
<comment type="caution">
    <text evidence="3">The sequence shown here is derived from an EMBL/GenBank/DDBJ whole genome shotgun (WGS) entry which is preliminary data.</text>
</comment>
<dbReference type="InterPro" id="IPR049052">
    <property type="entry name" value="nSTAND1"/>
</dbReference>
<gene>
    <name evidence="3" type="ORF">GCM10011600_14590</name>
</gene>
<dbReference type="Proteomes" id="UP000617531">
    <property type="component" value="Unassembled WGS sequence"/>
</dbReference>
<dbReference type="Gene3D" id="2.160.20.80">
    <property type="entry name" value="E3 ubiquitin-protein ligase SopA"/>
    <property type="match status" value="1"/>
</dbReference>
<sequence>MTAGDGSLRDSWEALRRIEDACPWPGLRPIVDGARAGQLKGRDTDAIDIMYEIRDHRLTVLFGDSGVGKTSLLAVKVIPKLADEGFRVAWFREWREVSGDVEPYLDAQVAAQLSEGGFEELDDRYGRRFVLILDQFEEAIRHQPELSERVQAWVVEATERYDFRIVIALRSEYEHRLRNLKIAPYQRIDLYLGPIQQEHIGEIVDAGPAAISKDAVARVLELWTAAKGNEGWARVGLPHLQALLYALWGGVAEDGRTVIEAGDVVRFATGAESGGNPSFALSEEIAEHAFESSIRRAVALGLQHAKTSFDAIGDPYLIAGARSHVVRMARMLSSGGFKVDQDRWHLARQVLADEIRILEIDPDDAGRVFHQVAWSVDAEHQARHGHEPGADWLTMHRRDLVDAPRAARAPSYSGDDATYLLRSIPSGRDSNESTSGPVMDLPPAHALVEEFRRFFLALEWLDEAAIVRQSTVNPFRTIVFLTHDAIGRGLDEWAARNEADPERDLRVLTALLGRRIDWSVSVEGADPETPRLVANLRWRACHVKVEFRNVVFLNCDFRESVFQGCAFEGVQFVNCLLDGVTFRGCAIVGDVGDLTVGEEEAPSTGHPTFHTPAEPEARIISRYRESDMEPSGLRSELGPASPGAPADSDREISRRTGGLFLLGSRLSSLMFAGCQFGHGSAVGLLYSSGTSLEFAEQGAGSLYLRDVVLRGFSISPAYATAPAPDARLAVRIAKCLAGNIWVSEGVRGHLTIVDSVVWQVLHAGTSDDFTFSFDDELATGAAVNVRASKGFGLVNIGIEPPPGSGDQPDAWNLGGEGDRLRFLSRTTDYRGDADTIDEAVGLSGE</sequence>
<organism evidence="3 4">
    <name type="scientific">Pseudolysinimonas yzui</name>
    <dbReference type="NCBI Taxonomy" id="2708254"/>
    <lineage>
        <taxon>Bacteria</taxon>
        <taxon>Bacillati</taxon>
        <taxon>Actinomycetota</taxon>
        <taxon>Actinomycetes</taxon>
        <taxon>Micrococcales</taxon>
        <taxon>Microbacteriaceae</taxon>
        <taxon>Pseudolysinimonas</taxon>
    </lineage>
</organism>
<dbReference type="InterPro" id="IPR001646">
    <property type="entry name" value="5peptide_repeat"/>
</dbReference>
<dbReference type="SUPFAM" id="SSF52540">
    <property type="entry name" value="P-loop containing nucleoside triphosphate hydrolases"/>
    <property type="match status" value="1"/>
</dbReference>
<proteinExistence type="predicted"/>